<gene>
    <name evidence="1" type="ORF">HNQ92_001553</name>
</gene>
<name>A0A840TNU8_9BACT</name>
<evidence type="ECO:0000313" key="1">
    <source>
        <dbReference type="EMBL" id="MBB5283427.1"/>
    </source>
</evidence>
<dbReference type="Proteomes" id="UP000557307">
    <property type="component" value="Unassembled WGS sequence"/>
</dbReference>
<dbReference type="RefSeq" id="WP_184172810.1">
    <property type="nucleotide sequence ID" value="NZ_JACHGF010000002.1"/>
</dbReference>
<dbReference type="EMBL" id="JACHGF010000002">
    <property type="protein sequence ID" value="MBB5283427.1"/>
    <property type="molecule type" value="Genomic_DNA"/>
</dbReference>
<proteinExistence type="predicted"/>
<evidence type="ECO:0000313" key="2">
    <source>
        <dbReference type="Proteomes" id="UP000557307"/>
    </source>
</evidence>
<organism evidence="1 2">
    <name type="scientific">Rhabdobacter roseus</name>
    <dbReference type="NCBI Taxonomy" id="1655419"/>
    <lineage>
        <taxon>Bacteria</taxon>
        <taxon>Pseudomonadati</taxon>
        <taxon>Bacteroidota</taxon>
        <taxon>Cytophagia</taxon>
        <taxon>Cytophagales</taxon>
        <taxon>Cytophagaceae</taxon>
        <taxon>Rhabdobacter</taxon>
    </lineage>
</organism>
<protein>
    <submittedName>
        <fullName evidence="1">Uncharacterized protein</fullName>
    </submittedName>
</protein>
<comment type="caution">
    <text evidence="1">The sequence shown here is derived from an EMBL/GenBank/DDBJ whole genome shotgun (WGS) entry which is preliminary data.</text>
</comment>
<keyword evidence="2" id="KW-1185">Reference proteome</keyword>
<dbReference type="AlphaFoldDB" id="A0A840TNU8"/>
<accession>A0A840TNU8</accession>
<reference evidence="1 2" key="1">
    <citation type="submission" date="2020-08" db="EMBL/GenBank/DDBJ databases">
        <title>Genomic Encyclopedia of Type Strains, Phase IV (KMG-IV): sequencing the most valuable type-strain genomes for metagenomic binning, comparative biology and taxonomic classification.</title>
        <authorList>
            <person name="Goeker M."/>
        </authorList>
    </citation>
    <scope>NUCLEOTIDE SEQUENCE [LARGE SCALE GENOMIC DNA]</scope>
    <source>
        <strain evidence="1 2">DSM 105074</strain>
    </source>
</reference>
<sequence length="122" mass="14250">MKPFELTSAHSTQQASQRWERHFPFLKLQFFTPLAGLVDDTQSQVPLGAWQDPTDRSARLTVDPAMSVRDFERLFQETFGLRVEVLRKMGYTWDDTEYTRHWTLHEQNSKGKELAMAFQAGK</sequence>